<reference evidence="3 4" key="1">
    <citation type="submission" date="2019-02" db="EMBL/GenBank/DDBJ databases">
        <title>Genome sequencing of the rare red list fungi Hericium alpestre (H. flagellum).</title>
        <authorList>
            <person name="Buettner E."/>
            <person name="Kellner H."/>
        </authorList>
    </citation>
    <scope>NUCLEOTIDE SEQUENCE [LARGE SCALE GENOMIC DNA]</scope>
    <source>
        <strain evidence="3 4">DSM 108284</strain>
    </source>
</reference>
<feature type="region of interest" description="Disordered" evidence="1">
    <location>
        <begin position="191"/>
        <end position="218"/>
    </location>
</feature>
<feature type="domain" description="Fungal-type protein kinase" evidence="2">
    <location>
        <begin position="561"/>
        <end position="655"/>
    </location>
</feature>
<dbReference type="Proteomes" id="UP000298061">
    <property type="component" value="Unassembled WGS sequence"/>
</dbReference>
<evidence type="ECO:0000259" key="2">
    <source>
        <dbReference type="Pfam" id="PF17667"/>
    </source>
</evidence>
<evidence type="ECO:0000256" key="1">
    <source>
        <dbReference type="SAM" id="MobiDB-lite"/>
    </source>
</evidence>
<organism evidence="3 4">
    <name type="scientific">Hericium alpestre</name>
    <dbReference type="NCBI Taxonomy" id="135208"/>
    <lineage>
        <taxon>Eukaryota</taxon>
        <taxon>Fungi</taxon>
        <taxon>Dikarya</taxon>
        <taxon>Basidiomycota</taxon>
        <taxon>Agaricomycotina</taxon>
        <taxon>Agaricomycetes</taxon>
        <taxon>Russulales</taxon>
        <taxon>Hericiaceae</taxon>
        <taxon>Hericium</taxon>
    </lineage>
</organism>
<feature type="region of interest" description="Disordered" evidence="1">
    <location>
        <begin position="1"/>
        <end position="29"/>
    </location>
</feature>
<name>A0A4Z0A7X1_9AGAM</name>
<dbReference type="OrthoDB" id="5569250at2759"/>
<evidence type="ECO:0000313" key="3">
    <source>
        <dbReference type="EMBL" id="TFY82845.1"/>
    </source>
</evidence>
<accession>A0A4Z0A7X1</accession>
<feature type="region of interest" description="Disordered" evidence="1">
    <location>
        <begin position="740"/>
        <end position="842"/>
    </location>
</feature>
<dbReference type="SUPFAM" id="SSF56112">
    <property type="entry name" value="Protein kinase-like (PK-like)"/>
    <property type="match status" value="1"/>
</dbReference>
<dbReference type="PROSITE" id="PS00109">
    <property type="entry name" value="PROTEIN_KINASE_TYR"/>
    <property type="match status" value="1"/>
</dbReference>
<feature type="compositionally biased region" description="Acidic residues" evidence="1">
    <location>
        <begin position="829"/>
        <end position="842"/>
    </location>
</feature>
<proteinExistence type="predicted"/>
<protein>
    <recommendedName>
        <fullName evidence="2">Fungal-type protein kinase domain-containing protein</fullName>
    </recommendedName>
</protein>
<feature type="region of interest" description="Disordered" evidence="1">
    <location>
        <begin position="236"/>
        <end position="258"/>
    </location>
</feature>
<feature type="domain" description="Fungal-type protein kinase" evidence="2">
    <location>
        <begin position="290"/>
        <end position="471"/>
    </location>
</feature>
<dbReference type="InterPro" id="IPR040976">
    <property type="entry name" value="Pkinase_fungal"/>
</dbReference>
<dbReference type="GO" id="GO:0004672">
    <property type="term" value="F:protein kinase activity"/>
    <property type="evidence" value="ECO:0007669"/>
    <property type="project" value="InterPro"/>
</dbReference>
<comment type="caution">
    <text evidence="3">The sequence shown here is derived from an EMBL/GenBank/DDBJ whole genome shotgun (WGS) entry which is preliminary data.</text>
</comment>
<dbReference type="InterPro" id="IPR008266">
    <property type="entry name" value="Tyr_kinase_AS"/>
</dbReference>
<feature type="compositionally biased region" description="Basic and acidic residues" evidence="1">
    <location>
        <begin position="191"/>
        <end position="200"/>
    </location>
</feature>
<dbReference type="PANTHER" id="PTHR38248">
    <property type="entry name" value="FUNK1 6"/>
    <property type="match status" value="1"/>
</dbReference>
<gene>
    <name evidence="3" type="ORF">EWM64_g1165</name>
</gene>
<dbReference type="AlphaFoldDB" id="A0A4Z0A7X1"/>
<sequence>MSPGPDNPISTPQRKKLHNGPPFSDITPLRPRLTSVRQAYGAKRVQAIVKPIIRNDFMGNLQKHADIYQFVESVWGLKRDALDWQRWGSQFVRPENLHKEFVESSSEPLMYKPLCAILENADEQARIVLNTGMPSAIKLVPMGSTRIINEATVRSPDWGTCSTESPHLDPDKQNVHASTVGFPMCNENKVKSGLGDKARPDLAPSSKSRKARTTPANLTSKCSARANVQDGAIADDSTASTGMKRKIKSEPLGSRKALKTSESPLDAISDICTADAELKYDAFGPDVPNLTHDQAQLASYALESMSDIGNRRYTTGIFMRGMLMSLWYFDRIGAIKTEEFDIQSEVDQEKLVLVAHALHCCDRNHFGYEPLLMEPTPSVAPTTVDNATLTLPGSEVADCYGKPVAGDIFFTVKGNALHVQYGIVGRGTVVLRVEPRGVEGFSKKNRDLVAKLSWPVATRPAEDTLLRTIRAKVPKRWRRHLPELHFSATLDANALSLPRSHMTLNGFPELRVLRILISNHAFHLSEIRALKDFKKAFVDLVDCKSCLALILPRNLTAEFGTGHHYVYKKANILHRDLSVNNLMFIRTVKYGITGILNDWDLSEIISGNSNSRAGATARHRTGTAPFMALELLADKPPRHLYRHDLESFVYILVWCAVQFNLDGTQEKELSPVLHQWARGSWQAIEEHKFHVLCAPTSPKRELIYDAVKPRFKPLLETWIKPLMKVLGDAHIARNAHVNAAKSVTPSVQPAAEATTDGDDPYDGSGVGVVAVEGEEEDEEDDEDDDDTDDDDDDDEETGKSDDVLSSSKQKPWDEETLGGRITYKKNCEDSQEGDLSLEDSAK</sequence>
<dbReference type="InterPro" id="IPR011009">
    <property type="entry name" value="Kinase-like_dom_sf"/>
</dbReference>
<keyword evidence="4" id="KW-1185">Reference proteome</keyword>
<dbReference type="PANTHER" id="PTHR38248:SF2">
    <property type="entry name" value="FUNK1 11"/>
    <property type="match status" value="1"/>
</dbReference>
<evidence type="ECO:0000313" key="4">
    <source>
        <dbReference type="Proteomes" id="UP000298061"/>
    </source>
</evidence>
<feature type="compositionally biased region" description="Acidic residues" evidence="1">
    <location>
        <begin position="772"/>
        <end position="796"/>
    </location>
</feature>
<dbReference type="Pfam" id="PF17667">
    <property type="entry name" value="Pkinase_fungal"/>
    <property type="match status" value="2"/>
</dbReference>
<dbReference type="EMBL" id="SFCI01000074">
    <property type="protein sequence ID" value="TFY82845.1"/>
    <property type="molecule type" value="Genomic_DNA"/>
</dbReference>
<dbReference type="Gene3D" id="1.10.510.10">
    <property type="entry name" value="Transferase(Phosphotransferase) domain 1"/>
    <property type="match status" value="1"/>
</dbReference>
<dbReference type="STRING" id="135208.A0A4Z0A7X1"/>